<feature type="domain" description="Peptidase A1" evidence="3">
    <location>
        <begin position="270"/>
        <end position="319"/>
    </location>
</feature>
<dbReference type="InterPro" id="IPR021109">
    <property type="entry name" value="Peptidase_aspartic_dom_sf"/>
</dbReference>
<sequence>MTVMTLEWVLGHDRVEIMPPRRTTSSQNNQANDGVPPPLEGLPPMNAEGLSRGSSFDDFKKLGPPYFSGTSDPTEAETWILKMEKFFDVIVYFEEQKPFIQHLWRLELVWLWEASTHGSGLSKNKKFIIEKPKEENKEGKQKPRAKGFLAYVVSNENDLKLEDIPVVRNFPDVFLDDLSGLPPEREVEFTIDLEPGTTPISKTPYRMAPIELKKLKKLLLFLGCSLVNLEVFEGLLTEDLNIHATQPQMQKKDFSKECLFFVLFSSNENKGVLLPECDGILRLGFKEIVVGNATPIWYNLIRQGLVQEDIFSFWLNRDPQAIDGGFCEAGCAAIIDSRTSLIAGPTAIVTEINHAIGAEGIYVPYMPDVTFTIVDKHFTLTPKEYVLKTGEGIATVCLSGFLEIYSWGFITLYLTMGIYYADCELVDVEFMYVAK</sequence>
<evidence type="ECO:0000313" key="4">
    <source>
        <dbReference type="EMBL" id="RVX01727.1"/>
    </source>
</evidence>
<evidence type="ECO:0000256" key="2">
    <source>
        <dbReference type="SAM" id="MobiDB-lite"/>
    </source>
</evidence>
<feature type="region of interest" description="Disordered" evidence="2">
    <location>
        <begin position="19"/>
        <end position="47"/>
    </location>
</feature>
<proteinExistence type="inferred from homology"/>
<organism evidence="4 5">
    <name type="scientific">Vitis vinifera</name>
    <name type="common">Grape</name>
    <dbReference type="NCBI Taxonomy" id="29760"/>
    <lineage>
        <taxon>Eukaryota</taxon>
        <taxon>Viridiplantae</taxon>
        <taxon>Streptophyta</taxon>
        <taxon>Embryophyta</taxon>
        <taxon>Tracheophyta</taxon>
        <taxon>Spermatophyta</taxon>
        <taxon>Magnoliopsida</taxon>
        <taxon>eudicotyledons</taxon>
        <taxon>Gunneridae</taxon>
        <taxon>Pentapetalae</taxon>
        <taxon>rosids</taxon>
        <taxon>Vitales</taxon>
        <taxon>Vitaceae</taxon>
        <taxon>Viteae</taxon>
        <taxon>Vitis</taxon>
    </lineage>
</organism>
<feature type="compositionally biased region" description="Polar residues" evidence="2">
    <location>
        <begin position="22"/>
        <end position="32"/>
    </location>
</feature>
<dbReference type="PANTHER" id="PTHR47966:SF28">
    <property type="entry name" value="OS01G0290000 PROTEIN"/>
    <property type="match status" value="1"/>
</dbReference>
<dbReference type="GO" id="GO:0006508">
    <property type="term" value="P:proteolysis"/>
    <property type="evidence" value="ECO:0007669"/>
    <property type="project" value="InterPro"/>
</dbReference>
<name>A0A438IYG8_VITVI</name>
<feature type="domain" description="Peptidase A1" evidence="3">
    <location>
        <begin position="326"/>
        <end position="401"/>
    </location>
</feature>
<dbReference type="Pfam" id="PF00026">
    <property type="entry name" value="Asp"/>
    <property type="match status" value="2"/>
</dbReference>
<comment type="caution">
    <text evidence="4">The sequence shown here is derived from an EMBL/GenBank/DDBJ whole genome shotgun (WGS) entry which is preliminary data.</text>
</comment>
<accession>A0A438IYG8</accession>
<evidence type="ECO:0000259" key="3">
    <source>
        <dbReference type="Pfam" id="PF00026"/>
    </source>
</evidence>
<dbReference type="EMBL" id="QGNW01000074">
    <property type="protein sequence ID" value="RVX01727.1"/>
    <property type="molecule type" value="Genomic_DNA"/>
</dbReference>
<dbReference type="Proteomes" id="UP000288805">
    <property type="component" value="Unassembled WGS sequence"/>
</dbReference>
<evidence type="ECO:0000313" key="5">
    <source>
        <dbReference type="Proteomes" id="UP000288805"/>
    </source>
</evidence>
<protein>
    <submittedName>
        <fullName evidence="4">Cathepsin D</fullName>
    </submittedName>
</protein>
<dbReference type="PANTHER" id="PTHR47966">
    <property type="entry name" value="BETA-SITE APP-CLEAVING ENZYME, ISOFORM A-RELATED"/>
    <property type="match status" value="1"/>
</dbReference>
<reference evidence="4 5" key="1">
    <citation type="journal article" date="2018" name="PLoS Genet.">
        <title>Population sequencing reveals clonal diversity and ancestral inbreeding in the grapevine cultivar Chardonnay.</title>
        <authorList>
            <person name="Roach M.J."/>
            <person name="Johnson D.L."/>
            <person name="Bohlmann J."/>
            <person name="van Vuuren H.J."/>
            <person name="Jones S.J."/>
            <person name="Pretorius I.S."/>
            <person name="Schmidt S.A."/>
            <person name="Borneman A.R."/>
        </authorList>
    </citation>
    <scope>NUCLEOTIDE SEQUENCE [LARGE SCALE GENOMIC DNA]</scope>
    <source>
        <strain evidence="5">cv. Chardonnay</strain>
        <tissue evidence="4">Leaf</tissue>
    </source>
</reference>
<gene>
    <name evidence="4" type="primary">ctsD_0</name>
    <name evidence="4" type="ORF">CK203_024344</name>
</gene>
<dbReference type="Gene3D" id="2.40.70.10">
    <property type="entry name" value="Acid Proteases"/>
    <property type="match status" value="2"/>
</dbReference>
<comment type="similarity">
    <text evidence="1">Belongs to the peptidase A1 family.</text>
</comment>
<evidence type="ECO:0000256" key="1">
    <source>
        <dbReference type="ARBA" id="ARBA00007447"/>
    </source>
</evidence>
<dbReference type="AlphaFoldDB" id="A0A438IYG8"/>
<dbReference type="InterPro" id="IPR033121">
    <property type="entry name" value="PEPTIDASE_A1"/>
</dbReference>
<dbReference type="GO" id="GO:0004190">
    <property type="term" value="F:aspartic-type endopeptidase activity"/>
    <property type="evidence" value="ECO:0007669"/>
    <property type="project" value="InterPro"/>
</dbReference>
<dbReference type="SUPFAM" id="SSF50630">
    <property type="entry name" value="Acid proteases"/>
    <property type="match status" value="1"/>
</dbReference>
<dbReference type="InterPro" id="IPR001461">
    <property type="entry name" value="Aspartic_peptidase_A1"/>
</dbReference>